<gene>
    <name evidence="2" type="ORF">CHRY9293_03658</name>
</gene>
<proteinExistence type="predicted"/>
<evidence type="ECO:0000313" key="3">
    <source>
        <dbReference type="Proteomes" id="UP000445144"/>
    </source>
</evidence>
<dbReference type="EMBL" id="CACVBR010000075">
    <property type="protein sequence ID" value="CAA7197591.1"/>
    <property type="molecule type" value="Genomic_DNA"/>
</dbReference>
<dbReference type="Proteomes" id="UP000445144">
    <property type="component" value="Unassembled WGS sequence"/>
</dbReference>
<dbReference type="RefSeq" id="WP_228455593.1">
    <property type="nucleotide sequence ID" value="NZ_CACVBR010000075.1"/>
</dbReference>
<evidence type="ECO:0000256" key="1">
    <source>
        <dbReference type="SAM" id="Phobius"/>
    </source>
</evidence>
<sequence length="90" mass="10835">MQVSEILQFTFVLSIVLIPLFVNNSRKKKPFERKIADLQFQYADFFKEFPEFNTEDKTKLKNELLNISKNKAFHSHKEIYRKLTNLIFAY</sequence>
<keyword evidence="3" id="KW-1185">Reference proteome</keyword>
<dbReference type="AlphaFoldDB" id="A0A6N4XBB9"/>
<organism evidence="2 3">
    <name type="scientific">Chryseobacterium potabilaquae</name>
    <dbReference type="NCBI Taxonomy" id="2675057"/>
    <lineage>
        <taxon>Bacteria</taxon>
        <taxon>Pseudomonadati</taxon>
        <taxon>Bacteroidota</taxon>
        <taxon>Flavobacteriia</taxon>
        <taxon>Flavobacteriales</taxon>
        <taxon>Weeksellaceae</taxon>
        <taxon>Chryseobacterium group</taxon>
        <taxon>Chryseobacterium</taxon>
    </lineage>
</organism>
<protein>
    <submittedName>
        <fullName evidence="2">Uncharacterized protein</fullName>
    </submittedName>
</protein>
<name>A0A6N4XBB9_9FLAO</name>
<keyword evidence="1" id="KW-1133">Transmembrane helix</keyword>
<feature type="transmembrane region" description="Helical" evidence="1">
    <location>
        <begin position="6"/>
        <end position="24"/>
    </location>
</feature>
<keyword evidence="1" id="KW-0812">Transmembrane</keyword>
<evidence type="ECO:0000313" key="2">
    <source>
        <dbReference type="EMBL" id="CAA7197591.1"/>
    </source>
</evidence>
<keyword evidence="1" id="KW-0472">Membrane</keyword>
<reference evidence="2 3" key="1">
    <citation type="submission" date="2020-01" db="EMBL/GenBank/DDBJ databases">
        <authorList>
            <person name="Rodrigo-Torres L."/>
            <person name="Arahal R. D."/>
            <person name="Lucena T."/>
        </authorList>
    </citation>
    <scope>NUCLEOTIDE SEQUENCE [LARGE SCALE GENOMIC DNA]</scope>
    <source>
        <strain evidence="2 3">CECT 9293</strain>
    </source>
</reference>
<accession>A0A6N4XBB9</accession>